<keyword evidence="4" id="KW-1185">Reference proteome</keyword>
<evidence type="ECO:0000256" key="1">
    <source>
        <dbReference type="SAM" id="MobiDB-lite"/>
    </source>
</evidence>
<sequence length="495" mass="56759">MAGLKLLWLLGGLLILRAEEAGRKCEEAKVFSCHVGVRMQSHGNSAWTGKRRVQRRTPPAWQVRVPTCQEIFLVKLVKRQRKEANVTAEMAPESSKLVAGQRLLRMLEGLKRYRCRAPTGSQFCSNVWFQGCRGRRSYLENVHPKKAAVYSIDVPWGGRVDMKISSTVAMGEASAEVILRLLVATSVASANRLRSAAKDKFGFYFPVHSQIPSTLNVLQSVRRFYPNSPIYVLQDGGNVDFGPLCKSKEYNCIFERVKGENSRWNPHSWFARFRQATKALGTEYVIYLEPDVLVRKHHSIEPKNDAGGIFDDFNPHMHPDTIQYLEKMGRERDPHFNVSWIHFGLSGGSYYKAEAILDAFDPKWVRRIDFEGMEKREGDKTMSSDFAMLVALYARGWNVYPWEEVSQHWLAPRKADEPERKSEKMSAAFEHNHKEHYNDHVPDKDRKLITTFVEKFEDTTCHGCVWYHDADPKQLRPIPGKQPPMPAARPKHSIS</sequence>
<dbReference type="AlphaFoldDB" id="A0A812RWX2"/>
<protein>
    <submittedName>
        <fullName evidence="3">Uncharacterized protein</fullName>
    </submittedName>
</protein>
<evidence type="ECO:0000313" key="3">
    <source>
        <dbReference type="EMBL" id="CAE7453601.1"/>
    </source>
</evidence>
<feature type="chain" id="PRO_5032768412" evidence="2">
    <location>
        <begin position="19"/>
        <end position="495"/>
    </location>
</feature>
<feature type="region of interest" description="Disordered" evidence="1">
    <location>
        <begin position="472"/>
        <end position="495"/>
    </location>
</feature>
<evidence type="ECO:0000313" key="4">
    <source>
        <dbReference type="Proteomes" id="UP000604046"/>
    </source>
</evidence>
<dbReference type="OrthoDB" id="414476at2759"/>
<gene>
    <name evidence="3" type="ORF">SNAT2548_LOCUS24897</name>
</gene>
<proteinExistence type="predicted"/>
<dbReference type="EMBL" id="CAJNDS010002373">
    <property type="protein sequence ID" value="CAE7453601.1"/>
    <property type="molecule type" value="Genomic_DNA"/>
</dbReference>
<organism evidence="3 4">
    <name type="scientific">Symbiodinium natans</name>
    <dbReference type="NCBI Taxonomy" id="878477"/>
    <lineage>
        <taxon>Eukaryota</taxon>
        <taxon>Sar</taxon>
        <taxon>Alveolata</taxon>
        <taxon>Dinophyceae</taxon>
        <taxon>Suessiales</taxon>
        <taxon>Symbiodiniaceae</taxon>
        <taxon>Symbiodinium</taxon>
    </lineage>
</organism>
<name>A0A812RWX2_9DINO</name>
<dbReference type="Proteomes" id="UP000604046">
    <property type="component" value="Unassembled WGS sequence"/>
</dbReference>
<accession>A0A812RWX2</accession>
<reference evidence="3" key="1">
    <citation type="submission" date="2021-02" db="EMBL/GenBank/DDBJ databases">
        <authorList>
            <person name="Dougan E. K."/>
            <person name="Rhodes N."/>
            <person name="Thang M."/>
            <person name="Chan C."/>
        </authorList>
    </citation>
    <scope>NUCLEOTIDE SEQUENCE</scope>
</reference>
<comment type="caution">
    <text evidence="3">The sequence shown here is derived from an EMBL/GenBank/DDBJ whole genome shotgun (WGS) entry which is preliminary data.</text>
</comment>
<keyword evidence="2" id="KW-0732">Signal</keyword>
<feature type="signal peptide" evidence="2">
    <location>
        <begin position="1"/>
        <end position="18"/>
    </location>
</feature>
<evidence type="ECO:0000256" key="2">
    <source>
        <dbReference type="SAM" id="SignalP"/>
    </source>
</evidence>